<dbReference type="Gene3D" id="1.10.30.50">
    <property type="match status" value="1"/>
</dbReference>
<protein>
    <submittedName>
        <fullName evidence="2">Uncharacterized protein</fullName>
    </submittedName>
</protein>
<evidence type="ECO:0000256" key="1">
    <source>
        <dbReference type="SAM" id="MobiDB-lite"/>
    </source>
</evidence>
<dbReference type="InterPro" id="IPR003615">
    <property type="entry name" value="HNH_nuc"/>
</dbReference>
<gene>
    <name evidence="2" type="ORF">BBJK_01039</name>
</gene>
<dbReference type="Proteomes" id="UP000262177">
    <property type="component" value="Chromosome"/>
</dbReference>
<name>A0A286TBY6_BIFBI</name>
<organism evidence="2 3">
    <name type="scientific">Bifidobacterium bifidum LMG 13195</name>
    <dbReference type="NCBI Taxonomy" id="1207542"/>
    <lineage>
        <taxon>Bacteria</taxon>
        <taxon>Bacillati</taxon>
        <taxon>Actinomycetota</taxon>
        <taxon>Actinomycetes</taxon>
        <taxon>Bifidobacteriales</taxon>
        <taxon>Bifidobacteriaceae</taxon>
        <taxon>Bifidobacterium</taxon>
    </lineage>
</organism>
<feature type="region of interest" description="Disordered" evidence="1">
    <location>
        <begin position="110"/>
        <end position="138"/>
    </location>
</feature>
<sequence>MSTKPTNETRRQVLHRDGFKCAICGQPIDTGWSGYSIHHRRMRSQGHGYDNLHEPGNLLTLCGSGTTGCHGWVHAHPARAYRLGYLVHMGKDPATIPVYYRTVGWQQLNADGTRTPAEPPSDQPGYIPDIKHPKGSRQ</sequence>
<proteinExistence type="predicted"/>
<evidence type="ECO:0000313" key="2">
    <source>
        <dbReference type="EMBL" id="BBA47737.1"/>
    </source>
</evidence>
<accession>A0A286TBY6</accession>
<dbReference type="AlphaFoldDB" id="A0A286TBY6"/>
<dbReference type="CDD" id="cd00085">
    <property type="entry name" value="HNHc"/>
    <property type="match status" value="1"/>
</dbReference>
<reference evidence="2 3" key="1">
    <citation type="journal article" date="2017" name="Biosci. Biotechnol. Biochem.">
        <title>Identification and characterization of a sulfoglycosidase from Bifidobacterium bifidum implicated in mucin glycan utilization.</title>
        <authorList>
            <person name="Katoh T."/>
            <person name="Maeshibu T."/>
            <person name="Kikkawa K."/>
            <person name="Gotoh A."/>
            <person name="Tomabechi Y."/>
            <person name="Nakamura M."/>
            <person name="Liao W.-H."/>
            <person name="Yamaguchi M."/>
            <person name="Ashida H."/>
            <person name="Yamamoto K."/>
            <person name="Katayama T."/>
        </authorList>
    </citation>
    <scope>NUCLEOTIDE SEQUENCE [LARGE SCALE GENOMIC DNA]</scope>
    <source>
        <strain evidence="2 3">JCM 7004</strain>
    </source>
</reference>
<evidence type="ECO:0000313" key="3">
    <source>
        <dbReference type="Proteomes" id="UP000262177"/>
    </source>
</evidence>
<dbReference type="EMBL" id="AP018131">
    <property type="protein sequence ID" value="BBA47737.1"/>
    <property type="molecule type" value="Genomic_DNA"/>
</dbReference>